<feature type="compositionally biased region" description="Low complexity" evidence="3">
    <location>
        <begin position="202"/>
        <end position="213"/>
    </location>
</feature>
<dbReference type="Pfam" id="PF03763">
    <property type="entry name" value="Remorin_C"/>
    <property type="match status" value="1"/>
</dbReference>
<feature type="compositionally biased region" description="Low complexity" evidence="3">
    <location>
        <begin position="113"/>
        <end position="124"/>
    </location>
</feature>
<evidence type="ECO:0000256" key="3">
    <source>
        <dbReference type="SAM" id="MobiDB-lite"/>
    </source>
</evidence>
<feature type="coiled-coil region" evidence="2">
    <location>
        <begin position="349"/>
        <end position="393"/>
    </location>
</feature>
<feature type="region of interest" description="Disordered" evidence="3">
    <location>
        <begin position="202"/>
        <end position="272"/>
    </location>
</feature>
<feature type="region of interest" description="Disordered" evidence="3">
    <location>
        <begin position="93"/>
        <end position="125"/>
    </location>
</feature>
<feature type="region of interest" description="Disordered" evidence="3">
    <location>
        <begin position="171"/>
        <end position="190"/>
    </location>
</feature>
<evidence type="ECO:0000256" key="2">
    <source>
        <dbReference type="SAM" id="Coils"/>
    </source>
</evidence>
<organism evidence="5 6">
    <name type="scientific">Spirodela intermedia</name>
    <name type="common">Intermediate duckweed</name>
    <dbReference type="NCBI Taxonomy" id="51605"/>
    <lineage>
        <taxon>Eukaryota</taxon>
        <taxon>Viridiplantae</taxon>
        <taxon>Streptophyta</taxon>
        <taxon>Embryophyta</taxon>
        <taxon>Tracheophyta</taxon>
        <taxon>Spermatophyta</taxon>
        <taxon>Magnoliopsida</taxon>
        <taxon>Liliopsida</taxon>
        <taxon>Araceae</taxon>
        <taxon>Lemnoideae</taxon>
        <taxon>Spirodela</taxon>
    </lineage>
</organism>
<dbReference type="PANTHER" id="PTHR31471:SF13">
    <property type="entry name" value="REMORIN FAMILY PROTEIN"/>
    <property type="match status" value="1"/>
</dbReference>
<dbReference type="InterPro" id="IPR005516">
    <property type="entry name" value="Remorin_C"/>
</dbReference>
<dbReference type="OrthoDB" id="648416at2759"/>
<dbReference type="EMBL" id="LR746271">
    <property type="protein sequence ID" value="CAA7400898.1"/>
    <property type="molecule type" value="Genomic_DNA"/>
</dbReference>
<dbReference type="Proteomes" id="UP000663760">
    <property type="component" value="Chromosome 8"/>
</dbReference>
<evidence type="ECO:0000313" key="6">
    <source>
        <dbReference type="Proteomes" id="UP000663760"/>
    </source>
</evidence>
<evidence type="ECO:0000313" key="5">
    <source>
        <dbReference type="EMBL" id="CAA7400898.1"/>
    </source>
</evidence>
<dbReference type="PANTHER" id="PTHR31471">
    <property type="entry name" value="OS02G0116800 PROTEIN"/>
    <property type="match status" value="1"/>
</dbReference>
<evidence type="ECO:0000259" key="4">
    <source>
        <dbReference type="Pfam" id="PF03763"/>
    </source>
</evidence>
<proteinExistence type="inferred from homology"/>
<dbReference type="AlphaFoldDB" id="A0A7I8KUW6"/>
<keyword evidence="6" id="KW-1185">Reference proteome</keyword>
<feature type="domain" description="Remorin C-terminal" evidence="4">
    <location>
        <begin position="317"/>
        <end position="404"/>
    </location>
</feature>
<accession>A0A7I8KUW6</accession>
<protein>
    <recommendedName>
        <fullName evidence="4">Remorin C-terminal domain-containing protein</fullName>
    </recommendedName>
</protein>
<evidence type="ECO:0000256" key="1">
    <source>
        <dbReference type="ARBA" id="ARBA00005711"/>
    </source>
</evidence>
<comment type="similarity">
    <text evidence="1">Belongs to the remorin family.</text>
</comment>
<feature type="compositionally biased region" description="Polar residues" evidence="3">
    <location>
        <begin position="239"/>
        <end position="257"/>
    </location>
</feature>
<name>A0A7I8KUW6_SPIIN</name>
<gene>
    <name evidence="5" type="ORF">SI8410_08011576</name>
</gene>
<sequence>MRTSSTRNPNMPLRSSTGALLNGYGLDGAAQAYQKGWSSERVPLPSGSSRRHVSSSTFLPFKNGRAMPSKWEDAEKWIFNPISGDAHGGSPFGFLPHYSRPKSKSGPLRTPVSGGSSSYLPSSPQMRVSEEGSIRNFPASSPFLTGVLVADHSCYRSAGTRRVAVHGGEGIGVDREGRRRSYSSHADQGTVRSVGVHVWSDLSDGSSSSLASSQDDDLEGEKDAAGVFSPETQRKDVATQMSPQGSVSSSPKGRSQLSPSSASPSPTIEEMQSHFSRLEVRDVQVDDMVVTTGWSMTHVGHAANKAQMEANWKNSTVEPRASAWEVSEAAKYVSKLKREEAKITAWENLQKAEAEAAIKNLEMKLEKKRSSSMDKIMRELRSAQGKAQEMRDSLAARQSGQVRGAPGTGLAFWKRGRMACFGRCFTCHAA</sequence>
<reference evidence="5" key="1">
    <citation type="submission" date="2020-02" db="EMBL/GenBank/DDBJ databases">
        <authorList>
            <person name="Scholz U."/>
            <person name="Mascher M."/>
            <person name="Fiebig A."/>
        </authorList>
    </citation>
    <scope>NUCLEOTIDE SEQUENCE</scope>
</reference>
<keyword evidence="2" id="KW-0175">Coiled coil</keyword>